<reference evidence="1" key="1">
    <citation type="submission" date="2020-05" db="EMBL/GenBank/DDBJ databases">
        <authorList>
            <person name="Chiriac C."/>
            <person name="Salcher M."/>
            <person name="Ghai R."/>
            <person name="Kavagutti S V."/>
        </authorList>
    </citation>
    <scope>NUCLEOTIDE SEQUENCE</scope>
</reference>
<accession>A0A6J5S5C5</accession>
<protein>
    <submittedName>
        <fullName evidence="1">Uncharacterized protein</fullName>
    </submittedName>
</protein>
<organism evidence="1">
    <name type="scientific">uncultured Caudovirales phage</name>
    <dbReference type="NCBI Taxonomy" id="2100421"/>
    <lineage>
        <taxon>Viruses</taxon>
        <taxon>Duplodnaviria</taxon>
        <taxon>Heunggongvirae</taxon>
        <taxon>Uroviricota</taxon>
        <taxon>Caudoviricetes</taxon>
        <taxon>Peduoviridae</taxon>
        <taxon>Maltschvirus</taxon>
        <taxon>Maltschvirus maltsch</taxon>
    </lineage>
</organism>
<dbReference type="EMBL" id="LR797331">
    <property type="protein sequence ID" value="CAB4203576.1"/>
    <property type="molecule type" value="Genomic_DNA"/>
</dbReference>
<gene>
    <name evidence="1" type="ORF">UFOVP1382_188</name>
</gene>
<sequence length="117" mass="13352">MLEVTKREAAQIASGRQKVIRRAFHKHDYKPGVKIPLMLKGEKSSEPVLVVECLGVAEHTLGVMDDGRAKDEVYDSLAAWKIHWENLYRGTNRVNADTRVTALRVRKTDLERARVKE</sequence>
<evidence type="ECO:0000313" key="1">
    <source>
        <dbReference type="EMBL" id="CAB4203576.1"/>
    </source>
</evidence>
<name>A0A6J5S5C5_9CAUD</name>
<proteinExistence type="predicted"/>